<gene>
    <name evidence="1" type="ORF">MRB53_027977</name>
</gene>
<name>A0ACC2KEA9_PERAE</name>
<dbReference type="EMBL" id="CM056817">
    <property type="protein sequence ID" value="KAJ8619448.1"/>
    <property type="molecule type" value="Genomic_DNA"/>
</dbReference>
<dbReference type="Proteomes" id="UP001234297">
    <property type="component" value="Chromosome 9"/>
</dbReference>
<organism evidence="1 2">
    <name type="scientific">Persea americana</name>
    <name type="common">Avocado</name>
    <dbReference type="NCBI Taxonomy" id="3435"/>
    <lineage>
        <taxon>Eukaryota</taxon>
        <taxon>Viridiplantae</taxon>
        <taxon>Streptophyta</taxon>
        <taxon>Embryophyta</taxon>
        <taxon>Tracheophyta</taxon>
        <taxon>Spermatophyta</taxon>
        <taxon>Magnoliopsida</taxon>
        <taxon>Magnoliidae</taxon>
        <taxon>Laurales</taxon>
        <taxon>Lauraceae</taxon>
        <taxon>Persea</taxon>
    </lineage>
</organism>
<comment type="caution">
    <text evidence="1">The sequence shown here is derived from an EMBL/GenBank/DDBJ whole genome shotgun (WGS) entry which is preliminary data.</text>
</comment>
<accession>A0ACC2KEA9</accession>
<reference evidence="1 2" key="1">
    <citation type="journal article" date="2022" name="Hortic Res">
        <title>A haplotype resolved chromosomal level avocado genome allows analysis of novel avocado genes.</title>
        <authorList>
            <person name="Nath O."/>
            <person name="Fletcher S.J."/>
            <person name="Hayward A."/>
            <person name="Shaw L.M."/>
            <person name="Masouleh A.K."/>
            <person name="Furtado A."/>
            <person name="Henry R.J."/>
            <person name="Mitter N."/>
        </authorList>
    </citation>
    <scope>NUCLEOTIDE SEQUENCE [LARGE SCALE GENOMIC DNA]</scope>
    <source>
        <strain evidence="2">cv. Hass</strain>
    </source>
</reference>
<sequence>MVEQSLPPVDNSNCPLPKKKHVQYQRFQRKLKGMMKNKRTRKRLTRIFAPYIHELVQEELKRQSLPSVPRRENRHGQYRIAGVVAVAIALRSLLLSPHPTWPWKKRRLGESLPLRVAGADRRKKQGVDRRKDLAVLAV</sequence>
<protein>
    <submittedName>
        <fullName evidence="1">Uncharacterized protein</fullName>
    </submittedName>
</protein>
<proteinExistence type="predicted"/>
<evidence type="ECO:0000313" key="1">
    <source>
        <dbReference type="EMBL" id="KAJ8619448.1"/>
    </source>
</evidence>
<keyword evidence="2" id="KW-1185">Reference proteome</keyword>
<evidence type="ECO:0000313" key="2">
    <source>
        <dbReference type="Proteomes" id="UP001234297"/>
    </source>
</evidence>